<dbReference type="Proteomes" id="UP000029492">
    <property type="component" value="Chromosome"/>
</dbReference>
<name>A0A089NWC7_9HYPH</name>
<dbReference type="AlphaFoldDB" id="A0A089NWC7"/>
<keyword evidence="3" id="KW-1185">Reference proteome</keyword>
<dbReference type="EMBL" id="CP003811">
    <property type="protein sequence ID" value="AIQ92241.1"/>
    <property type="molecule type" value="Genomic_DNA"/>
</dbReference>
<sequence>MARRGAGDFRAATGQRVVGGRAFGTGGFHDFHRGPSRARLTGRRSLRAAGSVPGHASPELRGCRGLAADDPAPRQAGATQDSIAHDSIAAVMSYPGADVEFAARPRGVCLRRHRDFVRLCC</sequence>
<gene>
    <name evidence="2" type="ORF">MOC_4486</name>
</gene>
<reference evidence="2 3" key="1">
    <citation type="journal article" date="2014" name="PLoS ONE">
        <title>Genome Information of Methylobacterium oryzae, a Plant-Probiotic Methylotroph in the Phyllosphere.</title>
        <authorList>
            <person name="Kwak M.J."/>
            <person name="Jeong H."/>
            <person name="Madhaiyan M."/>
            <person name="Lee Y."/>
            <person name="Sa T.M."/>
            <person name="Oh T.K."/>
            <person name="Kim J.F."/>
        </authorList>
    </citation>
    <scope>NUCLEOTIDE SEQUENCE [LARGE SCALE GENOMIC DNA]</scope>
    <source>
        <strain evidence="2 3">CBMB20</strain>
    </source>
</reference>
<dbReference type="HOGENOM" id="CLU_2035340_0_0_5"/>
<evidence type="ECO:0000313" key="2">
    <source>
        <dbReference type="EMBL" id="AIQ92241.1"/>
    </source>
</evidence>
<feature type="region of interest" description="Disordered" evidence="1">
    <location>
        <begin position="47"/>
        <end position="82"/>
    </location>
</feature>
<evidence type="ECO:0000313" key="3">
    <source>
        <dbReference type="Proteomes" id="UP000029492"/>
    </source>
</evidence>
<organism evidence="2 3">
    <name type="scientific">Methylobacterium oryzae CBMB20</name>
    <dbReference type="NCBI Taxonomy" id="693986"/>
    <lineage>
        <taxon>Bacteria</taxon>
        <taxon>Pseudomonadati</taxon>
        <taxon>Pseudomonadota</taxon>
        <taxon>Alphaproteobacteria</taxon>
        <taxon>Hyphomicrobiales</taxon>
        <taxon>Methylobacteriaceae</taxon>
        <taxon>Methylobacterium</taxon>
    </lineage>
</organism>
<proteinExistence type="predicted"/>
<dbReference type="KEGG" id="mor:MOC_4486"/>
<protein>
    <submittedName>
        <fullName evidence="2">Protein of unassigned function</fullName>
    </submittedName>
</protein>
<evidence type="ECO:0000256" key="1">
    <source>
        <dbReference type="SAM" id="MobiDB-lite"/>
    </source>
</evidence>
<accession>A0A089NWC7</accession>
<dbReference type="STRING" id="693986.MOC_4486"/>